<accession>A0A0A9HFB6</accession>
<dbReference type="EMBL" id="GBRH01162021">
    <property type="protein sequence ID" value="JAE35875.1"/>
    <property type="molecule type" value="Transcribed_RNA"/>
</dbReference>
<organism evidence="1">
    <name type="scientific">Arundo donax</name>
    <name type="common">Giant reed</name>
    <name type="synonym">Donax arundinaceus</name>
    <dbReference type="NCBI Taxonomy" id="35708"/>
    <lineage>
        <taxon>Eukaryota</taxon>
        <taxon>Viridiplantae</taxon>
        <taxon>Streptophyta</taxon>
        <taxon>Embryophyta</taxon>
        <taxon>Tracheophyta</taxon>
        <taxon>Spermatophyta</taxon>
        <taxon>Magnoliopsida</taxon>
        <taxon>Liliopsida</taxon>
        <taxon>Poales</taxon>
        <taxon>Poaceae</taxon>
        <taxon>PACMAD clade</taxon>
        <taxon>Arundinoideae</taxon>
        <taxon>Arundineae</taxon>
        <taxon>Arundo</taxon>
    </lineage>
</organism>
<sequence>MHGTYVPDSDSLTLTRVHALFIHIPLATITRDAYTYSA</sequence>
<name>A0A0A9HFB6_ARUDO</name>
<proteinExistence type="predicted"/>
<reference evidence="1" key="1">
    <citation type="submission" date="2014-09" db="EMBL/GenBank/DDBJ databases">
        <authorList>
            <person name="Magalhaes I.L.F."/>
            <person name="Oliveira U."/>
            <person name="Santos F.R."/>
            <person name="Vidigal T.H.D.A."/>
            <person name="Brescovit A.D."/>
            <person name="Santos A.J."/>
        </authorList>
    </citation>
    <scope>NUCLEOTIDE SEQUENCE</scope>
    <source>
        <tissue evidence="1">Shoot tissue taken approximately 20 cm above the soil surface</tissue>
    </source>
</reference>
<dbReference type="AlphaFoldDB" id="A0A0A9HFB6"/>
<reference evidence="1" key="2">
    <citation type="journal article" date="2015" name="Data Brief">
        <title>Shoot transcriptome of the giant reed, Arundo donax.</title>
        <authorList>
            <person name="Barrero R.A."/>
            <person name="Guerrero F.D."/>
            <person name="Moolhuijzen P."/>
            <person name="Goolsby J.A."/>
            <person name="Tidwell J."/>
            <person name="Bellgard S.E."/>
            <person name="Bellgard M.I."/>
        </authorList>
    </citation>
    <scope>NUCLEOTIDE SEQUENCE</scope>
    <source>
        <tissue evidence="1">Shoot tissue taken approximately 20 cm above the soil surface</tissue>
    </source>
</reference>
<evidence type="ECO:0000313" key="1">
    <source>
        <dbReference type="EMBL" id="JAE35875.1"/>
    </source>
</evidence>
<protein>
    <submittedName>
        <fullName evidence="1">Uncharacterized protein</fullName>
    </submittedName>
</protein>